<dbReference type="Proteomes" id="UP000061457">
    <property type="component" value="Chromosome II"/>
</dbReference>
<sequence>MKILLKAICLTLLLSVSLSAEADLQQHQIYSPAIADNFIGTNATRTISVYLPKDYEKNNKAYPVLYFLGAYNWGANFANSFEKIFADYEQTKEPLKFIVVMIDGDTPLRGSFYVNSKAHGRFADFVTKEAVQWVNNKYRTKTDSKHTAVAGFSMGGTGALRFAAVNPAQFGHVYALSPGLIDENGLSTSYLGNPKAIDRYEHFRRALAKTTSPKTLMKEEFKSFQGMALWQNGEDNSNAAFVMAYGGAFASHNGEPFGAHFSQAKSQIDKWRFGFGELINQYSDSKVLSKLHSVKVEVGKQDEYKWITDGSLKLKALSEAQKSKVKVVVFEGDHTSKVRERISQSMLPHFQSLL</sequence>
<dbReference type="PANTHER" id="PTHR48098">
    <property type="entry name" value="ENTEROCHELIN ESTERASE-RELATED"/>
    <property type="match status" value="1"/>
</dbReference>
<dbReference type="Pfam" id="PF00756">
    <property type="entry name" value="Esterase"/>
    <property type="match status" value="1"/>
</dbReference>
<dbReference type="STRING" id="161398.PP2015_4011"/>
<dbReference type="SUPFAM" id="SSF53474">
    <property type="entry name" value="alpha/beta-Hydrolases"/>
    <property type="match status" value="2"/>
</dbReference>
<feature type="signal peptide" evidence="1">
    <location>
        <begin position="1"/>
        <end position="22"/>
    </location>
</feature>
<dbReference type="KEGG" id="pphe:PP2015_4011"/>
<reference evidence="2 3" key="1">
    <citation type="submission" date="2015-11" db="EMBL/GenBank/DDBJ databases">
        <authorList>
            <person name="Zhang Y."/>
            <person name="Guo Z."/>
        </authorList>
    </citation>
    <scope>NUCLEOTIDE SEQUENCE [LARGE SCALE GENOMIC DNA]</scope>
    <source>
        <strain evidence="2 3">KCTC 12086</strain>
    </source>
</reference>
<evidence type="ECO:0000313" key="3">
    <source>
        <dbReference type="Proteomes" id="UP000061457"/>
    </source>
</evidence>
<evidence type="ECO:0000256" key="1">
    <source>
        <dbReference type="SAM" id="SignalP"/>
    </source>
</evidence>
<protein>
    <submittedName>
        <fullName evidence="2">Esterase</fullName>
    </submittedName>
</protein>
<dbReference type="Gene3D" id="3.40.50.1820">
    <property type="entry name" value="alpha/beta hydrolase"/>
    <property type="match status" value="1"/>
</dbReference>
<organism evidence="2 3">
    <name type="scientific">Pseudoalteromonas phenolica</name>
    <dbReference type="NCBI Taxonomy" id="161398"/>
    <lineage>
        <taxon>Bacteria</taxon>
        <taxon>Pseudomonadati</taxon>
        <taxon>Pseudomonadota</taxon>
        <taxon>Gammaproteobacteria</taxon>
        <taxon>Alteromonadales</taxon>
        <taxon>Pseudoalteromonadaceae</taxon>
        <taxon>Pseudoalteromonas</taxon>
    </lineage>
</organism>
<feature type="chain" id="PRO_5006601273" evidence="1">
    <location>
        <begin position="23"/>
        <end position="354"/>
    </location>
</feature>
<proteinExistence type="predicted"/>
<gene>
    <name evidence="2" type="ORF">PP2015_4011</name>
</gene>
<keyword evidence="1" id="KW-0732">Signal</keyword>
<dbReference type="PATRIC" id="fig|161398.10.peg.4112"/>
<dbReference type="RefSeq" id="WP_058032332.1">
    <property type="nucleotide sequence ID" value="NZ_CP013188.1"/>
</dbReference>
<dbReference type="OrthoDB" id="9803578at2"/>
<dbReference type="InterPro" id="IPR000801">
    <property type="entry name" value="Esterase-like"/>
</dbReference>
<dbReference type="InterPro" id="IPR029058">
    <property type="entry name" value="AB_hydrolase_fold"/>
</dbReference>
<dbReference type="EMBL" id="CP013188">
    <property type="protein sequence ID" value="ALO44479.1"/>
    <property type="molecule type" value="Genomic_DNA"/>
</dbReference>
<dbReference type="AlphaFoldDB" id="A0A0S2K921"/>
<evidence type="ECO:0000313" key="2">
    <source>
        <dbReference type="EMBL" id="ALO44479.1"/>
    </source>
</evidence>
<accession>A0A0S2K921</accession>
<name>A0A0S2K921_9GAMM</name>
<dbReference type="InterPro" id="IPR050583">
    <property type="entry name" value="Mycobacterial_A85_antigen"/>
</dbReference>
<keyword evidence="3" id="KW-1185">Reference proteome</keyword>